<keyword evidence="2" id="KW-1185">Reference proteome</keyword>
<evidence type="ECO:0000313" key="1">
    <source>
        <dbReference type="Ensembl" id="ENSOTSP00005150309.1"/>
    </source>
</evidence>
<sequence>MTPRVWGRVSRPRVWGRVSRPRVWRCVSRSCVWGRVSRPRVWGSQSFQTTCMGSCFQTTCMGVGAALTTCPGEQWVNCLAQGQNNRFLPSQLGNQSSNLLGYWPNALTTRLPS</sequence>
<protein>
    <recommendedName>
        <fullName evidence="3">Secreted protein</fullName>
    </recommendedName>
</protein>
<dbReference type="Proteomes" id="UP000694402">
    <property type="component" value="Unassembled WGS sequence"/>
</dbReference>
<reference evidence="2" key="1">
    <citation type="journal article" date="2018" name="PLoS ONE">
        <title>Chinook salmon (Oncorhynchus tshawytscha) genome and transcriptome.</title>
        <authorList>
            <person name="Christensen K.A."/>
            <person name="Leong J.S."/>
            <person name="Sakhrani D."/>
            <person name="Biagi C.A."/>
            <person name="Minkley D.R."/>
            <person name="Withler R.E."/>
            <person name="Rondeau E.B."/>
            <person name="Koop B.F."/>
            <person name="Devlin R.H."/>
        </authorList>
    </citation>
    <scope>NUCLEOTIDE SEQUENCE [LARGE SCALE GENOMIC DNA]</scope>
</reference>
<reference evidence="1" key="2">
    <citation type="submission" date="2025-08" db="UniProtKB">
        <authorList>
            <consortium name="Ensembl"/>
        </authorList>
    </citation>
    <scope>IDENTIFICATION</scope>
</reference>
<dbReference type="AlphaFoldDB" id="A0AAZ3SB50"/>
<evidence type="ECO:0008006" key="3">
    <source>
        <dbReference type="Google" id="ProtNLM"/>
    </source>
</evidence>
<proteinExistence type="predicted"/>
<reference evidence="1" key="3">
    <citation type="submission" date="2025-09" db="UniProtKB">
        <authorList>
            <consortium name="Ensembl"/>
        </authorList>
    </citation>
    <scope>IDENTIFICATION</scope>
</reference>
<evidence type="ECO:0000313" key="2">
    <source>
        <dbReference type="Proteomes" id="UP000694402"/>
    </source>
</evidence>
<organism evidence="1 2">
    <name type="scientific">Oncorhynchus tshawytscha</name>
    <name type="common">Chinook salmon</name>
    <name type="synonym">Salmo tshawytscha</name>
    <dbReference type="NCBI Taxonomy" id="74940"/>
    <lineage>
        <taxon>Eukaryota</taxon>
        <taxon>Metazoa</taxon>
        <taxon>Chordata</taxon>
        <taxon>Craniata</taxon>
        <taxon>Vertebrata</taxon>
        <taxon>Euteleostomi</taxon>
        <taxon>Actinopterygii</taxon>
        <taxon>Neopterygii</taxon>
        <taxon>Teleostei</taxon>
        <taxon>Protacanthopterygii</taxon>
        <taxon>Salmoniformes</taxon>
        <taxon>Salmonidae</taxon>
        <taxon>Salmoninae</taxon>
        <taxon>Oncorhynchus</taxon>
    </lineage>
</organism>
<name>A0AAZ3SB50_ONCTS</name>
<accession>A0AAZ3SB50</accession>
<dbReference type="Ensembl" id="ENSOTST00005159833.1">
    <property type="protein sequence ID" value="ENSOTSP00005150309.1"/>
    <property type="gene ID" value="ENSOTSG00005075916.1"/>
</dbReference>